<feature type="transmembrane region" description="Helical" evidence="9">
    <location>
        <begin position="85"/>
        <end position="106"/>
    </location>
</feature>
<feature type="transmembrane region" description="Helical" evidence="9">
    <location>
        <begin position="15"/>
        <end position="39"/>
    </location>
</feature>
<keyword evidence="7" id="KW-0675">Receptor</keyword>
<comment type="subcellular location">
    <subcellularLocation>
        <location evidence="1">Cell membrane</location>
        <topology evidence="1">Multi-pass membrane protein</topology>
    </subcellularLocation>
</comment>
<keyword evidence="2" id="KW-1003">Cell membrane</keyword>
<evidence type="ECO:0000256" key="9">
    <source>
        <dbReference type="SAM" id="Phobius"/>
    </source>
</evidence>
<dbReference type="Gene3D" id="1.20.1070.10">
    <property type="entry name" value="Rhodopsin 7-helix transmembrane proteins"/>
    <property type="match status" value="1"/>
</dbReference>
<evidence type="ECO:0000256" key="8">
    <source>
        <dbReference type="ARBA" id="ARBA00023224"/>
    </source>
</evidence>
<evidence type="ECO:0000313" key="12">
    <source>
        <dbReference type="Proteomes" id="UP001369086"/>
    </source>
</evidence>
<organism evidence="11 12">
    <name type="scientific">Huso huso</name>
    <name type="common">Beluga</name>
    <name type="synonym">Acipenser huso</name>
    <dbReference type="NCBI Taxonomy" id="61971"/>
    <lineage>
        <taxon>Eukaryota</taxon>
        <taxon>Metazoa</taxon>
        <taxon>Chordata</taxon>
        <taxon>Craniata</taxon>
        <taxon>Vertebrata</taxon>
        <taxon>Euteleostomi</taxon>
        <taxon>Actinopterygii</taxon>
        <taxon>Chondrostei</taxon>
        <taxon>Acipenseriformes</taxon>
        <taxon>Acipenseridae</taxon>
        <taxon>Huso</taxon>
    </lineage>
</organism>
<feature type="domain" description="G-protein coupled receptors family 1 profile" evidence="10">
    <location>
        <begin position="32"/>
        <end position="260"/>
    </location>
</feature>
<dbReference type="CDD" id="cd00637">
    <property type="entry name" value="7tm_classA_rhodopsin-like"/>
    <property type="match status" value="1"/>
</dbReference>
<evidence type="ECO:0000256" key="3">
    <source>
        <dbReference type="ARBA" id="ARBA00022692"/>
    </source>
</evidence>
<dbReference type="Proteomes" id="UP001369086">
    <property type="component" value="Unassembled WGS sequence"/>
</dbReference>
<evidence type="ECO:0000259" key="10">
    <source>
        <dbReference type="PROSITE" id="PS50262"/>
    </source>
</evidence>
<keyword evidence="6 9" id="KW-0472">Membrane</keyword>
<keyword evidence="8" id="KW-0807">Transducer</keyword>
<protein>
    <submittedName>
        <fullName evidence="11">Ovarian cancer G-protein coupled receptor 1-like</fullName>
    </submittedName>
</protein>
<name>A0ABR0YVB4_HUSHU</name>
<keyword evidence="12" id="KW-1185">Reference proteome</keyword>
<sequence>MTVPLAVDFDSPGDFAIFILNILIATTIVIVAGSVVIAILCTKSLRTENRFIFMLNTSISDTLSGLTWYYSGIFDVREGYPMKNGTYFIAPTLLGVNFLTILAAQVDRFFAVRSPFRYHRLITLPVTIAVCVYIWVHNYALVIVLNLLTSALAAKVNAGLTVTANISCIFIMIGLNIKLYLIAKYQLDRDPPGPETDNKKASLRLIIFVAFCFLALWTPVFVNTILRNMMSPYAYISINNGTDPFVVLSEVNPISTPALYIMGSSALKEAVLRRVCRVFRTCKRR</sequence>
<feature type="transmembrane region" description="Helical" evidence="9">
    <location>
        <begin position="156"/>
        <end position="181"/>
    </location>
</feature>
<keyword evidence="3 9" id="KW-0812">Transmembrane</keyword>
<accession>A0ABR0YVB4</accession>
<dbReference type="PRINTS" id="PR00237">
    <property type="entry name" value="GPCRRHODOPSN"/>
</dbReference>
<gene>
    <name evidence="11" type="ORF">HHUSO_G22682</name>
</gene>
<keyword evidence="4 9" id="KW-1133">Transmembrane helix</keyword>
<evidence type="ECO:0000256" key="4">
    <source>
        <dbReference type="ARBA" id="ARBA00022989"/>
    </source>
</evidence>
<evidence type="ECO:0000256" key="2">
    <source>
        <dbReference type="ARBA" id="ARBA00022475"/>
    </source>
</evidence>
<comment type="caution">
    <text evidence="11">The sequence shown here is derived from an EMBL/GenBank/DDBJ whole genome shotgun (WGS) entry which is preliminary data.</text>
</comment>
<dbReference type="Pfam" id="PF00001">
    <property type="entry name" value="7tm_1"/>
    <property type="match status" value="1"/>
</dbReference>
<evidence type="ECO:0000256" key="7">
    <source>
        <dbReference type="ARBA" id="ARBA00023170"/>
    </source>
</evidence>
<evidence type="ECO:0000256" key="1">
    <source>
        <dbReference type="ARBA" id="ARBA00004651"/>
    </source>
</evidence>
<feature type="transmembrane region" description="Helical" evidence="9">
    <location>
        <begin position="202"/>
        <end position="222"/>
    </location>
</feature>
<dbReference type="PANTHER" id="PTHR22750">
    <property type="entry name" value="G-PROTEIN COUPLED RECEPTOR"/>
    <property type="match status" value="1"/>
</dbReference>
<dbReference type="PROSITE" id="PS50262">
    <property type="entry name" value="G_PROTEIN_RECEP_F1_2"/>
    <property type="match status" value="1"/>
</dbReference>
<dbReference type="InterPro" id="IPR000276">
    <property type="entry name" value="GPCR_Rhodpsn"/>
</dbReference>
<keyword evidence="5" id="KW-0297">G-protein coupled receptor</keyword>
<reference evidence="11 12" key="1">
    <citation type="submission" date="2021-05" db="EMBL/GenBank/DDBJ databases">
        <authorList>
            <person name="Zahm M."/>
            <person name="Klopp C."/>
            <person name="Cabau C."/>
            <person name="Kuhl H."/>
            <person name="Suciu R."/>
            <person name="Ciorpac M."/>
            <person name="Holostenco D."/>
            <person name="Gessner J."/>
            <person name="Wuertz S."/>
            <person name="Hohne C."/>
            <person name="Stock M."/>
            <person name="Gislard M."/>
            <person name="Lluch J."/>
            <person name="Milhes M."/>
            <person name="Lampietro C."/>
            <person name="Lopez Roques C."/>
            <person name="Donnadieu C."/>
            <person name="Du K."/>
            <person name="Schartl M."/>
            <person name="Guiguen Y."/>
        </authorList>
    </citation>
    <scope>NUCLEOTIDE SEQUENCE [LARGE SCALE GENOMIC DNA]</scope>
    <source>
        <strain evidence="11">Hh-F2</strain>
        <tissue evidence="11">Blood</tissue>
    </source>
</reference>
<evidence type="ECO:0000313" key="11">
    <source>
        <dbReference type="EMBL" id="KAK6476314.1"/>
    </source>
</evidence>
<dbReference type="SUPFAM" id="SSF81321">
    <property type="entry name" value="Family A G protein-coupled receptor-like"/>
    <property type="match status" value="1"/>
</dbReference>
<proteinExistence type="predicted"/>
<dbReference type="InterPro" id="IPR017452">
    <property type="entry name" value="GPCR_Rhodpsn_7TM"/>
</dbReference>
<evidence type="ECO:0000256" key="6">
    <source>
        <dbReference type="ARBA" id="ARBA00023136"/>
    </source>
</evidence>
<dbReference type="EMBL" id="JAHFZB010000022">
    <property type="protein sequence ID" value="KAK6476314.1"/>
    <property type="molecule type" value="Genomic_DNA"/>
</dbReference>
<evidence type="ECO:0000256" key="5">
    <source>
        <dbReference type="ARBA" id="ARBA00023040"/>
    </source>
</evidence>